<sequence>MTQMPNRRILTFPAVHPCKCVSPTTLLDALIALARTISGHRLSAFSAHRRHARETIREVRIILVFLEEIRNCGPDLPESAMLCFAELYVALEKISYLLEDCTRKGARLWILMQSERVTNGFRILIRMVATALDVLPLASMDLPLEVREMVELVAKQAWKVEVSTDLSDEQAVKDVRAILHSFENRIVPNSIDLRRVLDHLAIRSWKECNEEIKFLEEEIKFENSKEKEGDITLLSSLMGFMSYCRAAIFDDFDSRSSSNEWSDCRNEGCVIDGLNLEDFRCPISLELMIDPVTVSTGQTYDRSSIQKWFKAGNLNCPKTGEKLKNTDLTPNIAVHKLIQKFCYDMGVGATETSNRSGRDLGRSLLAGSPVAAESMRILAVFLVEKLSTGTAEERNKAAYEIRLLSKSSTLNRASIVEAGAILWLLFMLSSSDPSTQENATAALLNLSKYWKGKTVIFESGGLGSIVDVLRNGLKKEARQSAAGTLFYLSSVAEYREEIGKLPWAIPALVELVRNGATRGKKNAVVALFGLMLFAGNHQRALVSGIVPCLVDLLTSERGDLVDDSLGVLAALAENPEGTHAVVMASAIPLVVGILHSSTSRVGKEYCVSVLLSLCINGGTEVVSVLQKLPSLMGSLYLVLTEGPSRASKKANSLLHILHNMRSPGASSKLPQAVRQELLVSCPVS</sequence>
<reference evidence="1 2" key="1">
    <citation type="journal article" date="2022" name="Hortic Res">
        <title>A haplotype resolved chromosomal level avocado genome allows analysis of novel avocado genes.</title>
        <authorList>
            <person name="Nath O."/>
            <person name="Fletcher S.J."/>
            <person name="Hayward A."/>
            <person name="Shaw L.M."/>
            <person name="Masouleh A.K."/>
            <person name="Furtado A."/>
            <person name="Henry R.J."/>
            <person name="Mitter N."/>
        </authorList>
    </citation>
    <scope>NUCLEOTIDE SEQUENCE [LARGE SCALE GENOMIC DNA]</scope>
    <source>
        <strain evidence="2">cv. Hass</strain>
    </source>
</reference>
<protein>
    <submittedName>
        <fullName evidence="1">Uncharacterized protein</fullName>
    </submittedName>
</protein>
<evidence type="ECO:0000313" key="1">
    <source>
        <dbReference type="EMBL" id="KAJ8640258.1"/>
    </source>
</evidence>
<name>A0ACC2M460_PERAE</name>
<dbReference type="Proteomes" id="UP001234297">
    <property type="component" value="Chromosome 5"/>
</dbReference>
<accession>A0ACC2M460</accession>
<proteinExistence type="predicted"/>
<gene>
    <name evidence="1" type="ORF">MRB53_016952</name>
</gene>
<organism evidence="1 2">
    <name type="scientific">Persea americana</name>
    <name type="common">Avocado</name>
    <dbReference type="NCBI Taxonomy" id="3435"/>
    <lineage>
        <taxon>Eukaryota</taxon>
        <taxon>Viridiplantae</taxon>
        <taxon>Streptophyta</taxon>
        <taxon>Embryophyta</taxon>
        <taxon>Tracheophyta</taxon>
        <taxon>Spermatophyta</taxon>
        <taxon>Magnoliopsida</taxon>
        <taxon>Magnoliidae</taxon>
        <taxon>Laurales</taxon>
        <taxon>Lauraceae</taxon>
        <taxon>Persea</taxon>
    </lineage>
</organism>
<evidence type="ECO:0000313" key="2">
    <source>
        <dbReference type="Proteomes" id="UP001234297"/>
    </source>
</evidence>
<comment type="caution">
    <text evidence="1">The sequence shown here is derived from an EMBL/GenBank/DDBJ whole genome shotgun (WGS) entry which is preliminary data.</text>
</comment>
<dbReference type="EMBL" id="CM056813">
    <property type="protein sequence ID" value="KAJ8640258.1"/>
    <property type="molecule type" value="Genomic_DNA"/>
</dbReference>
<keyword evidence="2" id="KW-1185">Reference proteome</keyword>